<evidence type="ECO:0000259" key="3">
    <source>
        <dbReference type="PROSITE" id="PS50004"/>
    </source>
</evidence>
<name>A0A3B4WUC0_SERLL</name>
<dbReference type="GO" id="GO:0017158">
    <property type="term" value="P:regulation of calcium ion-dependent exocytosis"/>
    <property type="evidence" value="ECO:0007669"/>
    <property type="project" value="TreeGrafter"/>
</dbReference>
<evidence type="ECO:0000256" key="2">
    <source>
        <dbReference type="SAM" id="MobiDB-lite"/>
    </source>
</evidence>
<dbReference type="PANTHER" id="PTHR45729:SF9">
    <property type="entry name" value="DOUBLE C2-LIKE DOMAIN-CONTAINING PROTEIN BETA"/>
    <property type="match status" value="1"/>
</dbReference>
<evidence type="ECO:0000256" key="1">
    <source>
        <dbReference type="ARBA" id="ARBA00022723"/>
    </source>
</evidence>
<keyword evidence="1" id="KW-0479">Metal-binding</keyword>
<feature type="compositionally biased region" description="Basic and acidic residues" evidence="2">
    <location>
        <begin position="15"/>
        <end position="25"/>
    </location>
</feature>
<feature type="compositionally biased region" description="Polar residues" evidence="2">
    <location>
        <begin position="30"/>
        <end position="44"/>
    </location>
</feature>
<dbReference type="GO" id="GO:0006887">
    <property type="term" value="P:exocytosis"/>
    <property type="evidence" value="ECO:0007669"/>
    <property type="project" value="TreeGrafter"/>
</dbReference>
<dbReference type="InterPro" id="IPR000008">
    <property type="entry name" value="C2_dom"/>
</dbReference>
<feature type="domain" description="C2" evidence="3">
    <location>
        <begin position="1"/>
        <end position="44"/>
    </location>
</feature>
<dbReference type="AlphaFoldDB" id="A0A3B4WUC0"/>
<evidence type="ECO:0000313" key="5">
    <source>
        <dbReference type="Proteomes" id="UP000261360"/>
    </source>
</evidence>
<accession>A0A3B4WUC0</accession>
<keyword evidence="5" id="KW-1185">Reference proteome</keyword>
<dbReference type="PANTHER" id="PTHR45729">
    <property type="entry name" value="RABPHILIN, ISOFORM A"/>
    <property type="match status" value="1"/>
</dbReference>
<dbReference type="GO" id="GO:0061669">
    <property type="term" value="P:spontaneous neurotransmitter secretion"/>
    <property type="evidence" value="ECO:0007669"/>
    <property type="project" value="TreeGrafter"/>
</dbReference>
<dbReference type="STRING" id="1841481.ENSSLDP00000006492"/>
<protein>
    <recommendedName>
        <fullName evidence="3">C2 domain-containing protein</fullName>
    </recommendedName>
</protein>
<sequence>MDPNGLSDPYVKLKLIPDPKNETKQKTKTIRSSLNPTWNESFTL</sequence>
<dbReference type="InterPro" id="IPR043566">
    <property type="entry name" value="Rabphilin/DOC2/Noc2"/>
</dbReference>
<dbReference type="SUPFAM" id="SSF49562">
    <property type="entry name" value="C2 domain (Calcium/lipid-binding domain, CaLB)"/>
    <property type="match status" value="1"/>
</dbReference>
<dbReference type="PROSITE" id="PS50004">
    <property type="entry name" value="C2"/>
    <property type="match status" value="1"/>
</dbReference>
<reference evidence="4" key="2">
    <citation type="submission" date="2025-09" db="UniProtKB">
        <authorList>
            <consortium name="Ensembl"/>
        </authorList>
    </citation>
    <scope>IDENTIFICATION</scope>
</reference>
<dbReference type="Proteomes" id="UP000261360">
    <property type="component" value="Unplaced"/>
</dbReference>
<evidence type="ECO:0000313" key="4">
    <source>
        <dbReference type="Ensembl" id="ENSSLDP00000006492.1"/>
    </source>
</evidence>
<feature type="region of interest" description="Disordered" evidence="2">
    <location>
        <begin position="1"/>
        <end position="44"/>
    </location>
</feature>
<dbReference type="PRINTS" id="PR00360">
    <property type="entry name" value="C2DOMAIN"/>
</dbReference>
<reference evidence="4" key="1">
    <citation type="submission" date="2025-08" db="UniProtKB">
        <authorList>
            <consortium name="Ensembl"/>
        </authorList>
    </citation>
    <scope>IDENTIFICATION</scope>
</reference>
<dbReference type="Pfam" id="PF00168">
    <property type="entry name" value="C2"/>
    <property type="match status" value="1"/>
</dbReference>
<proteinExistence type="predicted"/>
<dbReference type="GO" id="GO:0098793">
    <property type="term" value="C:presynapse"/>
    <property type="evidence" value="ECO:0007669"/>
    <property type="project" value="GOC"/>
</dbReference>
<dbReference type="GO" id="GO:0046872">
    <property type="term" value="F:metal ion binding"/>
    <property type="evidence" value="ECO:0007669"/>
    <property type="project" value="UniProtKB-KW"/>
</dbReference>
<dbReference type="Ensembl" id="ENSSLDT00000006710.1">
    <property type="protein sequence ID" value="ENSSLDP00000006492.1"/>
    <property type="gene ID" value="ENSSLDG00000005178.1"/>
</dbReference>
<dbReference type="GeneTree" id="ENSGT00960000190991"/>
<dbReference type="Gene3D" id="2.60.40.150">
    <property type="entry name" value="C2 domain"/>
    <property type="match status" value="1"/>
</dbReference>
<organism evidence="4 5">
    <name type="scientific">Seriola lalandi dorsalis</name>
    <dbReference type="NCBI Taxonomy" id="1841481"/>
    <lineage>
        <taxon>Eukaryota</taxon>
        <taxon>Metazoa</taxon>
        <taxon>Chordata</taxon>
        <taxon>Craniata</taxon>
        <taxon>Vertebrata</taxon>
        <taxon>Euteleostomi</taxon>
        <taxon>Actinopterygii</taxon>
        <taxon>Neopterygii</taxon>
        <taxon>Teleostei</taxon>
        <taxon>Neoteleostei</taxon>
        <taxon>Acanthomorphata</taxon>
        <taxon>Carangaria</taxon>
        <taxon>Carangiformes</taxon>
        <taxon>Carangidae</taxon>
        <taxon>Seriola</taxon>
    </lineage>
</organism>
<dbReference type="InterPro" id="IPR035892">
    <property type="entry name" value="C2_domain_sf"/>
</dbReference>